<dbReference type="PANTHER" id="PTHR22916">
    <property type="entry name" value="GLYCOSYLTRANSFERASE"/>
    <property type="match status" value="1"/>
</dbReference>
<name>A0ABP4ECK7_9ACTN</name>
<dbReference type="CDD" id="cd00761">
    <property type="entry name" value="Glyco_tranf_GTA_type"/>
    <property type="match status" value="1"/>
</dbReference>
<evidence type="ECO:0000313" key="3">
    <source>
        <dbReference type="EMBL" id="GAA1099264.1"/>
    </source>
</evidence>
<comment type="caution">
    <text evidence="3">The sequence shown here is derived from an EMBL/GenBank/DDBJ whole genome shotgun (WGS) entry which is preliminary data.</text>
</comment>
<reference evidence="4" key="1">
    <citation type="journal article" date="2019" name="Int. J. Syst. Evol. Microbiol.">
        <title>The Global Catalogue of Microorganisms (GCM) 10K type strain sequencing project: providing services to taxonomists for standard genome sequencing and annotation.</title>
        <authorList>
            <consortium name="The Broad Institute Genomics Platform"/>
            <consortium name="The Broad Institute Genome Sequencing Center for Infectious Disease"/>
            <person name="Wu L."/>
            <person name="Ma J."/>
        </authorList>
    </citation>
    <scope>NUCLEOTIDE SEQUENCE [LARGE SCALE GENOMIC DNA]</scope>
    <source>
        <strain evidence="4">JCM 13008</strain>
    </source>
</reference>
<evidence type="ECO:0000313" key="4">
    <source>
        <dbReference type="Proteomes" id="UP001501581"/>
    </source>
</evidence>
<dbReference type="InterPro" id="IPR029044">
    <property type="entry name" value="Nucleotide-diphossugar_trans"/>
</dbReference>
<evidence type="ECO:0000259" key="2">
    <source>
        <dbReference type="Pfam" id="PF22181"/>
    </source>
</evidence>
<dbReference type="SUPFAM" id="SSF53448">
    <property type="entry name" value="Nucleotide-diphospho-sugar transferases"/>
    <property type="match status" value="1"/>
</dbReference>
<dbReference type="RefSeq" id="WP_343993159.1">
    <property type="nucleotide sequence ID" value="NZ_BAAALG010000006.1"/>
</dbReference>
<evidence type="ECO:0000259" key="1">
    <source>
        <dbReference type="Pfam" id="PF00535"/>
    </source>
</evidence>
<dbReference type="InterPro" id="IPR001173">
    <property type="entry name" value="Glyco_trans_2-like"/>
</dbReference>
<gene>
    <name evidence="3" type="ORF">GCM10009668_16120</name>
</gene>
<dbReference type="InterPro" id="IPR054028">
    <property type="entry name" value="TarS/TarP_linker"/>
</dbReference>
<sequence>MSPDVSVIVPVYNTMPYLRETLASLIGQSIAPGRMEVVAVDDGSTDGSGEELDRVAAAHPGLFTVIHQPNSGGPAQPCNRGLDVAQGRYVFFLGSDDHLDPEAFERMVAAADEWESDVLCCRLVGTGGRWVNQSLFTETRAEVPFPSALLASALSNTKLFRRSVIEEHRIRYPEDMRVGSDQPFTIEAMLHGRRVSVLADRPYYFAVRREGMENITYTSTWQSRLRDLGAVVRKVAALLPVGEARDEILQRHFTGELATLLRRDFGELEPAAQAELVAGLNELAADFLTDGIRARMRPLARVRFRLAAAGDLESLQRLHEAEEDGHRVYVDDEAVRQVPWIYADQVLDPEFVVPPATRKTVFGRSVREGRIWLEGSLLRGETPTSLAPEIVDRVCVSVVNAPKGTGWGVRLQTEPDRHAPRRVPVSIADGVLRWSMDLAEVPRIKPGLVICPRIDVVTTEGRYRLPVRSEDAPSTTFTRNGTALTARVFPDTSGRTLLEIERSI</sequence>
<protein>
    <submittedName>
        <fullName evidence="3">Uncharacterized protein</fullName>
    </submittedName>
</protein>
<dbReference type="Pfam" id="PF00535">
    <property type="entry name" value="Glycos_transf_2"/>
    <property type="match status" value="1"/>
</dbReference>
<feature type="domain" description="Glycosyltransferase 2-like" evidence="1">
    <location>
        <begin position="6"/>
        <end position="137"/>
    </location>
</feature>
<feature type="domain" description="TarS/TarP linker" evidence="2">
    <location>
        <begin position="227"/>
        <end position="318"/>
    </location>
</feature>
<dbReference type="Gene3D" id="3.90.550.10">
    <property type="entry name" value="Spore Coat Polysaccharide Biosynthesis Protein SpsA, Chain A"/>
    <property type="match status" value="1"/>
</dbReference>
<dbReference type="PANTHER" id="PTHR22916:SF3">
    <property type="entry name" value="UDP-GLCNAC:BETAGAL BETA-1,3-N-ACETYLGLUCOSAMINYLTRANSFERASE-LIKE PROTEIN 1"/>
    <property type="match status" value="1"/>
</dbReference>
<dbReference type="EMBL" id="BAAALG010000006">
    <property type="protein sequence ID" value="GAA1099264.1"/>
    <property type="molecule type" value="Genomic_DNA"/>
</dbReference>
<keyword evidence="4" id="KW-1185">Reference proteome</keyword>
<organism evidence="3 4">
    <name type="scientific">Nocardioides dubius</name>
    <dbReference type="NCBI Taxonomy" id="317019"/>
    <lineage>
        <taxon>Bacteria</taxon>
        <taxon>Bacillati</taxon>
        <taxon>Actinomycetota</taxon>
        <taxon>Actinomycetes</taxon>
        <taxon>Propionibacteriales</taxon>
        <taxon>Nocardioidaceae</taxon>
        <taxon>Nocardioides</taxon>
    </lineage>
</organism>
<proteinExistence type="predicted"/>
<accession>A0ABP4ECK7</accession>
<dbReference type="Proteomes" id="UP001501581">
    <property type="component" value="Unassembled WGS sequence"/>
</dbReference>
<dbReference type="Pfam" id="PF22181">
    <property type="entry name" value="TarS_linker"/>
    <property type="match status" value="1"/>
</dbReference>